<accession>A0A4Y3WH85</accession>
<evidence type="ECO:0000256" key="1">
    <source>
        <dbReference type="SAM" id="MobiDB-lite"/>
    </source>
</evidence>
<protein>
    <submittedName>
        <fullName evidence="2">Uncharacterized protein</fullName>
    </submittedName>
</protein>
<evidence type="ECO:0000313" key="3">
    <source>
        <dbReference type="Proteomes" id="UP000318825"/>
    </source>
</evidence>
<sequence>MNRPKHDTEAGVADRGFTLQRDALALCHLAQEALAAETVTDDHGMVRWRGQVTEQDHANIETGITNGDKEPFASQIRPAGV</sequence>
<proteinExistence type="predicted"/>
<evidence type="ECO:0000313" key="2">
    <source>
        <dbReference type="EMBL" id="GEC17490.1"/>
    </source>
</evidence>
<organism evidence="2 3">
    <name type="scientific">Nitrobacter winogradskyi</name>
    <name type="common">Nitrobacter agilis</name>
    <dbReference type="NCBI Taxonomy" id="913"/>
    <lineage>
        <taxon>Bacteria</taxon>
        <taxon>Pseudomonadati</taxon>
        <taxon>Pseudomonadota</taxon>
        <taxon>Alphaproteobacteria</taxon>
        <taxon>Hyphomicrobiales</taxon>
        <taxon>Nitrobacteraceae</taxon>
        <taxon>Nitrobacter</taxon>
    </lineage>
</organism>
<gene>
    <name evidence="2" type="ORF">NWI01_33820</name>
</gene>
<dbReference type="AlphaFoldDB" id="A0A4Y3WH85"/>
<reference evidence="2 3" key="1">
    <citation type="submission" date="2019-06" db="EMBL/GenBank/DDBJ databases">
        <title>Whole genome shotgun sequence of Nitrobacter winogradskyi NBRC 14297.</title>
        <authorList>
            <person name="Hosoyama A."/>
            <person name="Uohara A."/>
            <person name="Ohji S."/>
            <person name="Ichikawa N."/>
        </authorList>
    </citation>
    <scope>NUCLEOTIDE SEQUENCE [LARGE SCALE GENOMIC DNA]</scope>
    <source>
        <strain evidence="2 3">NBRC 14297</strain>
    </source>
</reference>
<feature type="region of interest" description="Disordered" evidence="1">
    <location>
        <begin position="61"/>
        <end position="81"/>
    </location>
</feature>
<comment type="caution">
    <text evidence="2">The sequence shown here is derived from an EMBL/GenBank/DDBJ whole genome shotgun (WGS) entry which is preliminary data.</text>
</comment>
<name>A0A4Y3WH85_NITWI</name>
<dbReference type="Proteomes" id="UP000318825">
    <property type="component" value="Unassembled WGS sequence"/>
</dbReference>
<dbReference type="EMBL" id="BJNF01000112">
    <property type="protein sequence ID" value="GEC17490.1"/>
    <property type="molecule type" value="Genomic_DNA"/>
</dbReference>